<evidence type="ECO:0000259" key="4">
    <source>
        <dbReference type="PROSITE" id="PS50222"/>
    </source>
</evidence>
<comment type="similarity">
    <text evidence="1">Belongs to the DENND6 family.</text>
</comment>
<protein>
    <submittedName>
        <fullName evidence="5">Protein dennd6a</fullName>
    </submittedName>
</protein>
<dbReference type="PROSITE" id="PS50211">
    <property type="entry name" value="DENN"/>
    <property type="match status" value="1"/>
</dbReference>
<dbReference type="GO" id="GO:0006383">
    <property type="term" value="P:transcription by RNA polymerase III"/>
    <property type="evidence" value="ECO:0007669"/>
    <property type="project" value="InterPro"/>
</dbReference>
<dbReference type="GO" id="GO:0003677">
    <property type="term" value="F:DNA binding"/>
    <property type="evidence" value="ECO:0007669"/>
    <property type="project" value="InterPro"/>
</dbReference>
<dbReference type="InterPro" id="IPR007811">
    <property type="entry name" value="RPC4"/>
</dbReference>
<accession>A0A7J6PLE1</accession>
<dbReference type="Proteomes" id="UP000541610">
    <property type="component" value="Unassembled WGS sequence"/>
</dbReference>
<dbReference type="GO" id="GO:0055037">
    <property type="term" value="C:recycling endosome"/>
    <property type="evidence" value="ECO:0007669"/>
    <property type="project" value="TreeGrafter"/>
</dbReference>
<feature type="compositionally biased region" description="Low complexity" evidence="2">
    <location>
        <begin position="923"/>
        <end position="932"/>
    </location>
</feature>
<comment type="caution">
    <text evidence="5">The sequence shown here is derived from an EMBL/GenBank/DDBJ whole genome shotgun (WGS) entry which is preliminary data.</text>
</comment>
<gene>
    <name evidence="5" type="primary">DENND6A</name>
    <name evidence="5" type="ORF">FOZ60_015718</name>
</gene>
<dbReference type="PANTHER" id="PTHR13677">
    <property type="entry name" value="LD41638P"/>
    <property type="match status" value="1"/>
</dbReference>
<evidence type="ECO:0000313" key="5">
    <source>
        <dbReference type="EMBL" id="KAF4696792.1"/>
    </source>
</evidence>
<reference evidence="5 6" key="1">
    <citation type="submission" date="2020-04" db="EMBL/GenBank/DDBJ databases">
        <title>Perkinsus olseni comparative genomics.</title>
        <authorList>
            <person name="Bogema D.R."/>
        </authorList>
    </citation>
    <scope>NUCLEOTIDE SEQUENCE [LARGE SCALE GENOMIC DNA]</scope>
    <source>
        <strain evidence="5">00978-12</strain>
    </source>
</reference>
<dbReference type="OrthoDB" id="10260455at2759"/>
<evidence type="ECO:0000313" key="6">
    <source>
        <dbReference type="Proteomes" id="UP000541610"/>
    </source>
</evidence>
<dbReference type="InterPro" id="IPR037516">
    <property type="entry name" value="Tripartite_DENN"/>
</dbReference>
<evidence type="ECO:0000256" key="2">
    <source>
        <dbReference type="SAM" id="MobiDB-lite"/>
    </source>
</evidence>
<feature type="region of interest" description="Disordered" evidence="2">
    <location>
        <begin position="738"/>
        <end position="797"/>
    </location>
</feature>
<proteinExistence type="inferred from homology"/>
<feature type="compositionally biased region" description="Basic and acidic residues" evidence="2">
    <location>
        <begin position="783"/>
        <end position="795"/>
    </location>
</feature>
<feature type="domain" description="EF-hand" evidence="4">
    <location>
        <begin position="615"/>
        <end position="650"/>
    </location>
</feature>
<dbReference type="Pfam" id="PF05132">
    <property type="entry name" value="RNA_pol_Rpc4"/>
    <property type="match status" value="1"/>
</dbReference>
<organism evidence="5 6">
    <name type="scientific">Perkinsus olseni</name>
    <name type="common">Perkinsus atlanticus</name>
    <dbReference type="NCBI Taxonomy" id="32597"/>
    <lineage>
        <taxon>Eukaryota</taxon>
        <taxon>Sar</taxon>
        <taxon>Alveolata</taxon>
        <taxon>Perkinsozoa</taxon>
        <taxon>Perkinsea</taxon>
        <taxon>Perkinsida</taxon>
        <taxon>Perkinsidae</taxon>
        <taxon>Perkinsus</taxon>
    </lineage>
</organism>
<evidence type="ECO:0000259" key="3">
    <source>
        <dbReference type="PROSITE" id="PS50211"/>
    </source>
</evidence>
<dbReference type="InterPro" id="IPR024224">
    <property type="entry name" value="DENND6"/>
</dbReference>
<feature type="compositionally biased region" description="Polar residues" evidence="2">
    <location>
        <begin position="1022"/>
        <end position="1034"/>
    </location>
</feature>
<dbReference type="EMBL" id="JABANP010000008">
    <property type="protein sequence ID" value="KAF4696792.1"/>
    <property type="molecule type" value="Genomic_DNA"/>
</dbReference>
<dbReference type="Gene3D" id="1.20.920.60">
    <property type="match status" value="1"/>
</dbReference>
<evidence type="ECO:0000256" key="1">
    <source>
        <dbReference type="ARBA" id="ARBA00007159"/>
    </source>
</evidence>
<dbReference type="GO" id="GO:0005666">
    <property type="term" value="C:RNA polymerase III complex"/>
    <property type="evidence" value="ECO:0007669"/>
    <property type="project" value="InterPro"/>
</dbReference>
<feature type="compositionally biased region" description="Basic and acidic residues" evidence="2">
    <location>
        <begin position="1055"/>
        <end position="1067"/>
    </location>
</feature>
<dbReference type="InterPro" id="IPR002048">
    <property type="entry name" value="EF_hand_dom"/>
</dbReference>
<dbReference type="PROSITE" id="PS50222">
    <property type="entry name" value="EF_HAND_2"/>
    <property type="match status" value="1"/>
</dbReference>
<dbReference type="PANTHER" id="PTHR13677:SF0">
    <property type="entry name" value="LD41638P"/>
    <property type="match status" value="1"/>
</dbReference>
<feature type="region of interest" description="Disordered" evidence="2">
    <location>
        <begin position="1022"/>
        <end position="1067"/>
    </location>
</feature>
<name>A0A7J6PLE1_PEROL</name>
<feature type="region of interest" description="Disordered" evidence="2">
    <location>
        <begin position="1"/>
        <end position="22"/>
    </location>
</feature>
<dbReference type="GO" id="GO:0005085">
    <property type="term" value="F:guanyl-nucleotide exchange factor activity"/>
    <property type="evidence" value="ECO:0007669"/>
    <property type="project" value="InterPro"/>
</dbReference>
<feature type="region of interest" description="Disordered" evidence="2">
    <location>
        <begin position="969"/>
        <end position="998"/>
    </location>
</feature>
<feature type="domain" description="UDENN" evidence="3">
    <location>
        <begin position="42"/>
        <end position="489"/>
    </location>
</feature>
<dbReference type="GO" id="GO:0005509">
    <property type="term" value="F:calcium ion binding"/>
    <property type="evidence" value="ECO:0007669"/>
    <property type="project" value="InterPro"/>
</dbReference>
<feature type="region of interest" description="Disordered" evidence="2">
    <location>
        <begin position="915"/>
        <end position="951"/>
    </location>
</feature>
<sequence>MDTPAAGSMDHSGDGKDTVEGAPNLEEQPHAVRETSPNEWLVCTAAFAFDLEVGQAVECMYPVGALSPRDAKTLSFLAFPDSNLTRADTEDISCNAAYEMALRHRDEDNPRGFYQKTIAVISRHPFTDLWSRVVSGPMIEAYAAAEQYGRCSQVLQQVWMDTCKWPKPKPAKRVTLSILSTRISYLVPIGGYLYTDSGQIEGPARKHGALRGLLSASKRPPGEKSADPRALSLTSTLQGHQVPWFLYSEVSVSRNLWPLMGSLWHLWEMAITGVPMLVYTPRQLPSAASNAVLAILSLIQPVQYKGDYRPYFTIYDPDYEYYKTAPAGALRPCILGITSPMAFAQLSQNFPVVVVLDSADGDESDQKVEAPPLADKVIIQQQGCSYVAISPILCSSSSNTRTLTSKFMEVTGAASVMAAMDGTGGSGGGQGEDFRKDVGRWKLDLPTLIASLSLPPDCPEPLNGLRPIKLEELYRKFVVESPNFGPWIRSQREKAFERIVRYHAKVLCDGKGISQCAASLRNIADFDSAITVVRQVRDDPMSKEIWLPKAELEKNPEYIECREYMAKHRIPEVLNDLLASVAFHKPEGGREGVMSFMAQQLERRSKEGAEAGGLFDMKEIESVFHMADLLKQGTITREQCRSALKALACSARQEELIDGTLTPGDKSEELEIPLKVDLPTFLDLARKALSLRAEEIAVEIDLCYVRITGPFFAMAPMQWRADRSEIVKSVIRADGLTEAMDSPSQPPESPQFVQTLDPATGRSPGHRSLNSSVKRHSGGAADDGSKTHEEPERGSKYATVEEAMASLSLLTRRDFIELRNLPSPPEGVLSVARGLCLALGVKPKRRKAPRMASAISLLQRLVFFDKDRVPERTMRSLAALVDTKGFRTEVSSSSFAWQDTLFDSFADDVQRFCREGQQSQENKVPSSPSASSRGRRKSKPGTEKLQRENGSTLPAFTPLLSWITSTVLGPAGERRTPSHGSSPGGAPGSTSKASNNTPNMAGLEVERVAENSELVSLWGQLSTGSRASNTRSLPSSRSAKAASRKGTPGSAVKLSARDQARGKEEDSWRKTLDEARREIRELKALESRILWNMRREERLTKKKIESEVQKDITEWRRKHEASLREGIEEYRKSVQQRELKENLESVQFKRERKLRAKQAELQQVAENHDAQREKSIQWESLEKERLMAEVAFKADQRQDRAETRQLEKVKKMEAAMEERSERSWDRAAAMEFEKRQLLAEKNRRLKVLLGLLRCDQYFLWRDWPLSKKKPPDLYSVLNESPFRPKSSSLSAAKFVPKRPDARTVGSGEPTLAKAIGKIAREMNASRAAVISTAAHSGSSSRPIHQLLGGGLKAADDLSKAEHRKQGQPLTERPLDDVAFGAIEDGIQEYPPLSVPYYSTRRIHHDILRATGYTEASLLDTLKMEGKRPVLVEMAGATVEQESSGVSQLFVEDNSAGGGEESSLKQDQFFLVQLPNTFPRVLAEKEDDEDKQTAKASQPPAPELDVASFYDVPDGKLGTLRLHKSGRVSLVIGDIEYSCALGQKPKFAQEVACVLPTQGEVVFLGEIENKLIVSPKDLSLPLRAAVHYRIVQYQHGAVLRSCRDSMPQPLHHVCRAAIVHYILADGWVLPDVLDCSNIAFPGSAGRMMWADYLQRVEHADEHPEDLAALDEARLLSLAAMNEVLENHEFREDGPLYHKSRILKFPGTGEGTWHQNSSGSCTSGLLYATYNAIRWSLSDPNGDPDALADLQSLGRNILMHYTQFPGNDADTTESSLFPFTSADLEVMRSLRGRVAPARGRRTTRNCVGVDKPPTDFQNPAWEVAAGSSGSSRSALRIVAISEHSQFVLEAAAMAAEAFPHQGSVTVGTYFAKFRHVASEGELGPMRVEVRLTRLYGMGYRMPGWRILIGSWQRLGRMTSGGKVGLGGWLVTPCLEGYRGTAINNLPAQLRRPVRPAIGVLFSKG</sequence>
<feature type="compositionally biased region" description="Low complexity" evidence="2">
    <location>
        <begin position="1035"/>
        <end position="1045"/>
    </location>
</feature>
<dbReference type="CDD" id="cd22961">
    <property type="entry name" value="DD_TEX55-like"/>
    <property type="match status" value="1"/>
</dbReference>